<proteinExistence type="predicted"/>
<dbReference type="Proteomes" id="UP000530320">
    <property type="component" value="Unassembled WGS sequence"/>
</dbReference>
<evidence type="ECO:0000313" key="1">
    <source>
        <dbReference type="EMBL" id="MBB2199895.1"/>
    </source>
</evidence>
<sequence length="58" mass="6362">MAPSHPGNEAIDALVVEALDYKAEAFDHDEPVDGGDLVEWFAAWRVAVRLARGTWPKA</sequence>
<dbReference type="RefSeq" id="WP_183010787.1">
    <property type="nucleotide sequence ID" value="NZ_JABEQP010000039.1"/>
</dbReference>
<name>A0A7W4K3U6_9PROT</name>
<dbReference type="EMBL" id="JABEQP010000039">
    <property type="protein sequence ID" value="MBB2199895.1"/>
    <property type="molecule type" value="Genomic_DNA"/>
</dbReference>
<comment type="caution">
    <text evidence="1">The sequence shown here is derived from an EMBL/GenBank/DDBJ whole genome shotgun (WGS) entry which is preliminary data.</text>
</comment>
<dbReference type="AlphaFoldDB" id="A0A7W4K3U6"/>
<gene>
    <name evidence="1" type="ORF">HLH44_21150</name>
</gene>
<reference evidence="1 2" key="1">
    <citation type="submission" date="2020-04" db="EMBL/GenBank/DDBJ databases">
        <title>Description of novel Gluconacetobacter.</title>
        <authorList>
            <person name="Sombolestani A."/>
        </authorList>
    </citation>
    <scope>NUCLEOTIDE SEQUENCE [LARGE SCALE GENOMIC DNA]</scope>
    <source>
        <strain evidence="1 2">LMG 22058</strain>
    </source>
</reference>
<organism evidence="1 2">
    <name type="scientific">Gluconacetobacter dulcium</name>
    <dbReference type="NCBI Taxonomy" id="2729096"/>
    <lineage>
        <taxon>Bacteria</taxon>
        <taxon>Pseudomonadati</taxon>
        <taxon>Pseudomonadota</taxon>
        <taxon>Alphaproteobacteria</taxon>
        <taxon>Acetobacterales</taxon>
        <taxon>Acetobacteraceae</taxon>
        <taxon>Gluconacetobacter</taxon>
    </lineage>
</organism>
<evidence type="ECO:0000313" key="2">
    <source>
        <dbReference type="Proteomes" id="UP000530320"/>
    </source>
</evidence>
<protein>
    <submittedName>
        <fullName evidence="1">Uncharacterized protein</fullName>
    </submittedName>
</protein>
<accession>A0A7W4K3U6</accession>